<feature type="signal peptide" evidence="1">
    <location>
        <begin position="1"/>
        <end position="25"/>
    </location>
</feature>
<evidence type="ECO:0000256" key="1">
    <source>
        <dbReference type="SAM" id="SignalP"/>
    </source>
</evidence>
<keyword evidence="1" id="KW-0732">Signal</keyword>
<dbReference type="InterPro" id="IPR023159">
    <property type="entry name" value="SO1590-like_sf"/>
</dbReference>
<feature type="chain" id="PRO_5026014076" evidence="1">
    <location>
        <begin position="26"/>
        <end position="161"/>
    </location>
</feature>
<organism evidence="2 3">
    <name type="scientific">Stakelama tenebrarum</name>
    <dbReference type="NCBI Taxonomy" id="2711215"/>
    <lineage>
        <taxon>Bacteria</taxon>
        <taxon>Pseudomonadati</taxon>
        <taxon>Pseudomonadota</taxon>
        <taxon>Alphaproteobacteria</taxon>
        <taxon>Sphingomonadales</taxon>
        <taxon>Sphingomonadaceae</taxon>
        <taxon>Stakelama</taxon>
    </lineage>
</organism>
<dbReference type="KEGG" id="spzr:G5C33_03965"/>
<evidence type="ECO:0000313" key="3">
    <source>
        <dbReference type="Proteomes" id="UP000501568"/>
    </source>
</evidence>
<dbReference type="InterPro" id="IPR021607">
    <property type="entry name" value="DUF3224"/>
</dbReference>
<reference evidence="2 3" key="1">
    <citation type="submission" date="2020-02" db="EMBL/GenBank/DDBJ databases">
        <authorList>
            <person name="Zheng R.K."/>
            <person name="Sun C.M."/>
        </authorList>
    </citation>
    <scope>NUCLEOTIDE SEQUENCE [LARGE SCALE GENOMIC DNA]</scope>
    <source>
        <strain evidence="3">zrk23</strain>
    </source>
</reference>
<gene>
    <name evidence="2" type="ORF">G5C33_03965</name>
</gene>
<dbReference type="AlphaFoldDB" id="A0A6G6Y271"/>
<keyword evidence="3" id="KW-1185">Reference proteome</keyword>
<proteinExistence type="predicted"/>
<dbReference type="RefSeq" id="WP_165326024.1">
    <property type="nucleotide sequence ID" value="NZ_CP049109.1"/>
</dbReference>
<dbReference type="Proteomes" id="UP000501568">
    <property type="component" value="Chromosome"/>
</dbReference>
<evidence type="ECO:0000313" key="2">
    <source>
        <dbReference type="EMBL" id="QIG79022.1"/>
    </source>
</evidence>
<sequence>MKRLRPVVLARAALCLIVVAGTTAAAQPPVDAAAEDGEARGTFEVRMAPAGTVGDTIGAMSMVKTFSGDLQAISNGRMLASGDPAQSAAYVAMETVTGTLDGRSGGFVLVHRGIVDDGEPELLVTVVPGSGTGELAGLSGRMEISVADGRHDYVLRYRLPD</sequence>
<name>A0A6G6Y271_9SPHN</name>
<dbReference type="SUPFAM" id="SSF159238">
    <property type="entry name" value="SO1590-like"/>
    <property type="match status" value="1"/>
</dbReference>
<dbReference type="Gene3D" id="2.40.350.10">
    <property type="entry name" value="SO1590-like"/>
    <property type="match status" value="1"/>
</dbReference>
<protein>
    <submittedName>
        <fullName evidence="2">DUF3224 domain-containing protein</fullName>
    </submittedName>
</protein>
<dbReference type="EMBL" id="CP049109">
    <property type="protein sequence ID" value="QIG79022.1"/>
    <property type="molecule type" value="Genomic_DNA"/>
</dbReference>
<dbReference type="Pfam" id="PF11528">
    <property type="entry name" value="DUF3224"/>
    <property type="match status" value="1"/>
</dbReference>
<accession>A0A6G6Y271</accession>